<name>A0A6L2J5M1_TANCI</name>
<feature type="region of interest" description="Disordered" evidence="1">
    <location>
        <begin position="22"/>
        <end position="51"/>
    </location>
</feature>
<dbReference type="EMBL" id="BKCJ010000339">
    <property type="protein sequence ID" value="GEU32298.1"/>
    <property type="molecule type" value="Genomic_DNA"/>
</dbReference>
<accession>A0A6L2J5M1</accession>
<proteinExistence type="predicted"/>
<dbReference type="AlphaFoldDB" id="A0A6L2J5M1"/>
<comment type="caution">
    <text evidence="2">The sequence shown here is derived from an EMBL/GenBank/DDBJ whole genome shotgun (WGS) entry which is preliminary data.</text>
</comment>
<reference evidence="2" key="1">
    <citation type="journal article" date="2019" name="Sci. Rep.">
        <title>Draft genome of Tanacetum cinerariifolium, the natural source of mosquito coil.</title>
        <authorList>
            <person name="Yamashiro T."/>
            <person name="Shiraishi A."/>
            <person name="Satake H."/>
            <person name="Nakayama K."/>
        </authorList>
    </citation>
    <scope>NUCLEOTIDE SEQUENCE</scope>
</reference>
<evidence type="ECO:0008006" key="3">
    <source>
        <dbReference type="Google" id="ProtNLM"/>
    </source>
</evidence>
<gene>
    <name evidence="2" type="ORF">Tci_004276</name>
</gene>
<evidence type="ECO:0000313" key="2">
    <source>
        <dbReference type="EMBL" id="GEU32298.1"/>
    </source>
</evidence>
<protein>
    <recommendedName>
        <fullName evidence="3">Reverse transcriptase domain-containing protein</fullName>
    </recommendedName>
</protein>
<sequence length="383" mass="43822">MDPNTSIGRLCLGENNQGSVAERIKNNKQWEGPEFQDTTSSGKEKESKEERPVIETMAYSDKYKKILDGIVMDKIKLDGEIKKEEKEAIKQVKGEALQEKEDPEAFIIPIQLKAKIDINALTYTGSDVNVIPYRIYAKLGNLCKKEEGNGQWHAEIRLTDPYGNVYDQDWKVLNTLGCDNAIEDMLEVKVNEMGSDEVLFTSKAWKPVTNDELMTKKAIKSRLCGKAYAMSVLYFGKRLGQPPEWKNGYANVTWLIAKWMKKKGVGTHRESLTCCGQFVIRIAKRLELIGSNGRLISEEIAHSIPGVVTPRAQRPTTSDLFDKKSQLETRIGEIERMMRRQSYHSDRSVRVIEHIASHFRVTLRDPYDPPSYFKHHQQHDDEE</sequence>
<evidence type="ECO:0000256" key="1">
    <source>
        <dbReference type="SAM" id="MobiDB-lite"/>
    </source>
</evidence>
<organism evidence="2">
    <name type="scientific">Tanacetum cinerariifolium</name>
    <name type="common">Dalmatian daisy</name>
    <name type="synonym">Chrysanthemum cinerariifolium</name>
    <dbReference type="NCBI Taxonomy" id="118510"/>
    <lineage>
        <taxon>Eukaryota</taxon>
        <taxon>Viridiplantae</taxon>
        <taxon>Streptophyta</taxon>
        <taxon>Embryophyta</taxon>
        <taxon>Tracheophyta</taxon>
        <taxon>Spermatophyta</taxon>
        <taxon>Magnoliopsida</taxon>
        <taxon>eudicotyledons</taxon>
        <taxon>Gunneridae</taxon>
        <taxon>Pentapetalae</taxon>
        <taxon>asterids</taxon>
        <taxon>campanulids</taxon>
        <taxon>Asterales</taxon>
        <taxon>Asteraceae</taxon>
        <taxon>Asteroideae</taxon>
        <taxon>Anthemideae</taxon>
        <taxon>Anthemidinae</taxon>
        <taxon>Tanacetum</taxon>
    </lineage>
</organism>
<feature type="compositionally biased region" description="Basic and acidic residues" evidence="1">
    <location>
        <begin position="42"/>
        <end position="51"/>
    </location>
</feature>